<proteinExistence type="predicted"/>
<dbReference type="RefSeq" id="WP_033321848.1">
    <property type="nucleotide sequence ID" value="NZ_BMPQ01000025.1"/>
</dbReference>
<sequence>MILSISAVVLLGIIVFILYRKDGLKASHLLVCALFGFYLASTAIASSIRDGGESLASFLSDIEF</sequence>
<comment type="caution">
    <text evidence="2">The sequence shown here is derived from an EMBL/GenBank/DDBJ whole genome shotgun (WGS) entry which is preliminary data.</text>
</comment>
<dbReference type="Proteomes" id="UP000637788">
    <property type="component" value="Unassembled WGS sequence"/>
</dbReference>
<name>A0A917RC66_9ACTN</name>
<keyword evidence="3" id="KW-1185">Reference proteome</keyword>
<accession>A0A917RC66</accession>
<keyword evidence="1" id="KW-0472">Membrane</keyword>
<evidence type="ECO:0000313" key="2">
    <source>
        <dbReference type="EMBL" id="GGK99662.1"/>
    </source>
</evidence>
<evidence type="ECO:0000256" key="1">
    <source>
        <dbReference type="SAM" id="Phobius"/>
    </source>
</evidence>
<reference evidence="2" key="1">
    <citation type="journal article" date="2014" name="Int. J. Syst. Evol. Microbiol.">
        <title>Complete genome sequence of Corynebacterium casei LMG S-19264T (=DSM 44701T), isolated from a smear-ripened cheese.</title>
        <authorList>
            <consortium name="US DOE Joint Genome Institute (JGI-PGF)"/>
            <person name="Walter F."/>
            <person name="Albersmeier A."/>
            <person name="Kalinowski J."/>
            <person name="Ruckert C."/>
        </authorList>
    </citation>
    <scope>NUCLEOTIDE SEQUENCE</scope>
    <source>
        <strain evidence="2">JCM 3035</strain>
    </source>
</reference>
<evidence type="ECO:0008006" key="4">
    <source>
        <dbReference type="Google" id="ProtNLM"/>
    </source>
</evidence>
<protein>
    <recommendedName>
        <fullName evidence="4">DUF2304 domain-containing protein</fullName>
    </recommendedName>
</protein>
<keyword evidence="1" id="KW-0812">Transmembrane</keyword>
<dbReference type="EMBL" id="BMPQ01000025">
    <property type="protein sequence ID" value="GGK99662.1"/>
    <property type="molecule type" value="Genomic_DNA"/>
</dbReference>
<feature type="transmembrane region" description="Helical" evidence="1">
    <location>
        <begin position="6"/>
        <end position="22"/>
    </location>
</feature>
<keyword evidence="1" id="KW-1133">Transmembrane helix</keyword>
<evidence type="ECO:0000313" key="3">
    <source>
        <dbReference type="Proteomes" id="UP000637788"/>
    </source>
</evidence>
<feature type="transmembrane region" description="Helical" evidence="1">
    <location>
        <begin position="29"/>
        <end position="48"/>
    </location>
</feature>
<reference evidence="2" key="2">
    <citation type="submission" date="2020-09" db="EMBL/GenBank/DDBJ databases">
        <authorList>
            <person name="Sun Q."/>
            <person name="Ohkuma M."/>
        </authorList>
    </citation>
    <scope>NUCLEOTIDE SEQUENCE</scope>
    <source>
        <strain evidence="2">JCM 3035</strain>
    </source>
</reference>
<gene>
    <name evidence="2" type="ORF">GCM10010094_70540</name>
</gene>
<organism evidence="2 3">
    <name type="scientific">Streptomyces flaveus</name>
    <dbReference type="NCBI Taxonomy" id="66370"/>
    <lineage>
        <taxon>Bacteria</taxon>
        <taxon>Bacillati</taxon>
        <taxon>Actinomycetota</taxon>
        <taxon>Actinomycetes</taxon>
        <taxon>Kitasatosporales</taxon>
        <taxon>Streptomycetaceae</taxon>
        <taxon>Streptomyces</taxon>
        <taxon>Streptomyces aurantiacus group</taxon>
    </lineage>
</organism>
<dbReference type="AlphaFoldDB" id="A0A917RC66"/>